<feature type="compositionally biased region" description="Low complexity" evidence="1">
    <location>
        <begin position="447"/>
        <end position="458"/>
    </location>
</feature>
<evidence type="ECO:0000256" key="1">
    <source>
        <dbReference type="SAM" id="MobiDB-lite"/>
    </source>
</evidence>
<feature type="region of interest" description="Disordered" evidence="1">
    <location>
        <begin position="782"/>
        <end position="905"/>
    </location>
</feature>
<feature type="compositionally biased region" description="Low complexity" evidence="1">
    <location>
        <begin position="79"/>
        <end position="93"/>
    </location>
</feature>
<evidence type="ECO:0000313" key="2">
    <source>
        <dbReference type="EMBL" id="GFN89208.1"/>
    </source>
</evidence>
<gene>
    <name evidence="2" type="ORF">PoB_001571400</name>
</gene>
<feature type="compositionally biased region" description="Polar residues" evidence="1">
    <location>
        <begin position="459"/>
        <end position="470"/>
    </location>
</feature>
<feature type="compositionally biased region" description="Basic and acidic residues" evidence="1">
    <location>
        <begin position="418"/>
        <end position="437"/>
    </location>
</feature>
<feature type="compositionally biased region" description="Basic and acidic residues" evidence="1">
    <location>
        <begin position="530"/>
        <end position="542"/>
    </location>
</feature>
<reference evidence="2 3" key="1">
    <citation type="journal article" date="2021" name="Elife">
        <title>Chloroplast acquisition without the gene transfer in kleptoplastic sea slugs, Plakobranchus ocellatus.</title>
        <authorList>
            <person name="Maeda T."/>
            <person name="Takahashi S."/>
            <person name="Yoshida T."/>
            <person name="Shimamura S."/>
            <person name="Takaki Y."/>
            <person name="Nagai Y."/>
            <person name="Toyoda A."/>
            <person name="Suzuki Y."/>
            <person name="Arimoto A."/>
            <person name="Ishii H."/>
            <person name="Satoh N."/>
            <person name="Nishiyama T."/>
            <person name="Hasebe M."/>
            <person name="Maruyama T."/>
            <person name="Minagawa J."/>
            <person name="Obokata J."/>
            <person name="Shigenobu S."/>
        </authorList>
    </citation>
    <scope>NUCLEOTIDE SEQUENCE [LARGE SCALE GENOMIC DNA]</scope>
</reference>
<feature type="compositionally biased region" description="Polar residues" evidence="1">
    <location>
        <begin position="805"/>
        <end position="819"/>
    </location>
</feature>
<dbReference type="Proteomes" id="UP000735302">
    <property type="component" value="Unassembled WGS sequence"/>
</dbReference>
<feature type="compositionally biased region" description="Acidic residues" evidence="1">
    <location>
        <begin position="381"/>
        <end position="417"/>
    </location>
</feature>
<sequence>MRWIEEIVYIDCYGRNDTRIVLAQFIEVISLGIPFQFSYFIDLWFHCAVSANIANHENKQGKEGDAPSPALVQVPTLVSPSSSSSSSSDSSVSQVGQPEIASGGNGNHGGLSSSGDHRLQQRLVHHRPSLPGQHTRENSDALDALQERILYQDLAGRKHSVDSGLTAQRRVPTFVRTYREVAWKRVNKNNGKKDLWAPESRVRAPGNLKVDDVVAKAVAEERPAHTEDAFLEEELSADQVALGLGSRSRAGSSPEVIQKSGGSAFVSIVPHHTVSEYVNGQHIKRGRVPIFITAESACPRRFSADDLVSTGQPEAPWIKRGRCLVIKPSNSVRVFGKPFGLAEASQDNPRPTFSLSEDTGGGAEDSQKRRRQDSADYEFSLADDDDEDDEDDDDEDGDEDYDEDEEEYDEDEEEDEKDYVTEDGKDSVFSSEDKDGSSPHLLHSETSNPSVSQSEVSSIPKTPSHSSNSLHRFAMENLTLKNKAVSPDFDAQGENTPGLNKPIPFSPDASSASHFQQPVGKEQSQSAATNDHRPTEPVKKQESGYINGEIHSPSVHSEPAVSAPASLPPQLRRTSLCWTLAQPVGGTLPVNLEGAVPTGVEFVKVDSVDGNAGPLWFEKMVFSPGVKVASTQWSAYSNWFAALADTSQTPQPRRFLVRAEVPSQPAALSQRTVRRASDAYAPYNKNNRNGVKAPHVTTVTTLPSVISRLKEAEAVPSNIETRLGAAHVIADRSETSGDISGNVIPSPKHTANNCSKNQERTNHPIQGGQHTMDVIANTQGQCLPNVESRPPRPSFLNSKPKHSSTPRPANNNYSDSVSSVKAEIEPHKGIRLQNEGSDKRSGGVPPPDTALSNSNDIRVGDNPSKAAVTSKLNKLEPVRKAPRPRGKPGAAIVGGSSPGDDGRRVAGEKTSVWQDILLSLATEKRSVGVANWLLKGR</sequence>
<feature type="compositionally biased region" description="Polar residues" evidence="1">
    <location>
        <begin position="345"/>
        <end position="357"/>
    </location>
</feature>
<accession>A0AAV3Z482</accession>
<dbReference type="AlphaFoldDB" id="A0AAV3Z482"/>
<organism evidence="2 3">
    <name type="scientific">Plakobranchus ocellatus</name>
    <dbReference type="NCBI Taxonomy" id="259542"/>
    <lineage>
        <taxon>Eukaryota</taxon>
        <taxon>Metazoa</taxon>
        <taxon>Spiralia</taxon>
        <taxon>Lophotrochozoa</taxon>
        <taxon>Mollusca</taxon>
        <taxon>Gastropoda</taxon>
        <taxon>Heterobranchia</taxon>
        <taxon>Euthyneura</taxon>
        <taxon>Panpulmonata</taxon>
        <taxon>Sacoglossa</taxon>
        <taxon>Placobranchoidea</taxon>
        <taxon>Plakobranchidae</taxon>
        <taxon>Plakobranchus</taxon>
    </lineage>
</organism>
<feature type="compositionally biased region" description="Polar residues" evidence="1">
    <location>
        <begin position="508"/>
        <end position="529"/>
    </location>
</feature>
<keyword evidence="3" id="KW-1185">Reference proteome</keyword>
<comment type="caution">
    <text evidence="2">The sequence shown here is derived from an EMBL/GenBank/DDBJ whole genome shotgun (WGS) entry which is preliminary data.</text>
</comment>
<feature type="region of interest" description="Disordered" evidence="1">
    <location>
        <begin position="341"/>
        <end position="543"/>
    </location>
</feature>
<name>A0AAV3Z482_9GAST</name>
<evidence type="ECO:0000313" key="3">
    <source>
        <dbReference type="Proteomes" id="UP000735302"/>
    </source>
</evidence>
<proteinExistence type="predicted"/>
<feature type="region of interest" description="Disordered" evidence="1">
    <location>
        <begin position="548"/>
        <end position="567"/>
    </location>
</feature>
<feature type="region of interest" description="Disordered" evidence="1">
    <location>
        <begin position="76"/>
        <end position="117"/>
    </location>
</feature>
<feature type="region of interest" description="Disordered" evidence="1">
    <location>
        <begin position="735"/>
        <end position="768"/>
    </location>
</feature>
<dbReference type="EMBL" id="BLXT01001916">
    <property type="protein sequence ID" value="GFN89208.1"/>
    <property type="molecule type" value="Genomic_DNA"/>
</dbReference>
<protein>
    <submittedName>
        <fullName evidence="2">Uncharacterized protein</fullName>
    </submittedName>
</protein>